<gene>
    <name evidence="1" type="ORF">SAMN04487990_1341</name>
</gene>
<dbReference type="RefSeq" id="WP_092136761.1">
    <property type="nucleotide sequence ID" value="NZ_FNQK01000034.1"/>
</dbReference>
<dbReference type="AlphaFoldDB" id="A0A1H4DIP8"/>
<reference evidence="1 2" key="1">
    <citation type="submission" date="2016-10" db="EMBL/GenBank/DDBJ databases">
        <authorList>
            <person name="de Groot N.N."/>
        </authorList>
    </citation>
    <scope>NUCLEOTIDE SEQUENCE [LARGE SCALE GENOMIC DNA]</scope>
    <source>
        <strain evidence="1 2">DSM 23842</strain>
    </source>
</reference>
<evidence type="ECO:0000313" key="1">
    <source>
        <dbReference type="EMBL" id="SEA72418.1"/>
    </source>
</evidence>
<name>A0A1H4DIP8_BIZPA</name>
<dbReference type="PANTHER" id="PTHR11905">
    <property type="entry name" value="ADAM A DISINTEGRIN AND METALLOPROTEASE DOMAIN"/>
    <property type="match status" value="1"/>
</dbReference>
<dbReference type="Gene3D" id="3.40.390.10">
    <property type="entry name" value="Collagenase (Catalytic Domain)"/>
    <property type="match status" value="1"/>
</dbReference>
<feature type="non-terminal residue" evidence="1">
    <location>
        <position position="701"/>
    </location>
</feature>
<accession>A0A1H4DIP8</accession>
<dbReference type="PANTHER" id="PTHR11905:SF159">
    <property type="entry name" value="ADAM METALLOPROTEASE"/>
    <property type="match status" value="1"/>
</dbReference>
<dbReference type="GO" id="GO:0008237">
    <property type="term" value="F:metallopeptidase activity"/>
    <property type="evidence" value="ECO:0007669"/>
    <property type="project" value="InterPro"/>
</dbReference>
<proteinExistence type="predicted"/>
<sequence>MKHNYLRNSLVLVAVFLFSLSGFSQKGKGFWNETSLSKVKMKEQVLRKTMPAKAQFYTLNLDALKNELQHAPNRKTTFGPSPVIIDFPTANSTFESFRVKEASVMEKELQDKFPEIRTYIGESVDTPGTTMRFSITNQGLHTMSMSSNNGTQFIDPFSKDGANYIVYAKRDLPALDQVWECAVEGEDETMDLDSNFDYNAYKNANDGKMREYRLAVATTIEYSAFHWQAAGLTAAATEAQKKAAVLAAVVVTINRNNQIYERDLSVTMTLVANNDAIIFINSDNFSNDNAGSLINESHTVINNIIQSANYDIGHTFSTGGGGLAALGSVCSVNSKGRGITGSPQPVGDAYDVDYVAHELGHQFGAPHTFNGNAGNCGGSNRSASNAYEPGSGSTIMAYAGICAPQNVQGNSDAYFHQKSLQMIFATINNSCANEITTGNTAPVANAGGDYIIPMSTPYKLTGASTDVDGTTTHTYTWEQYDLGPAGLPTETTTLGPLVRSYPGTSETTRYIPRLVDIAISGGVSTAWEKLSSVQRDLKFRLTVRDNDVVGGQTAVDEMTASVTTAAGPFVVTSQDATGISWTSGDTETITWDVANTTAAGIDVSHVNILLSTNGGLSYDTVLASNVPNNGSYGVTVPSTVAPFCRVMVEAVGNIFFNVNSSNISLNSTVSETCNLYESGAIALAIPDGVQGGGQGQPVFHS</sequence>
<organism evidence="1 2">
    <name type="scientific">Bizionia paragorgiae</name>
    <dbReference type="NCBI Taxonomy" id="283786"/>
    <lineage>
        <taxon>Bacteria</taxon>
        <taxon>Pseudomonadati</taxon>
        <taxon>Bacteroidota</taxon>
        <taxon>Flavobacteriia</taxon>
        <taxon>Flavobacteriales</taxon>
        <taxon>Flavobacteriaceae</taxon>
        <taxon>Bizionia</taxon>
    </lineage>
</organism>
<keyword evidence="2" id="KW-1185">Reference proteome</keyword>
<dbReference type="SUPFAM" id="SSF55486">
    <property type="entry name" value="Metalloproteases ('zincins'), catalytic domain"/>
    <property type="match status" value="1"/>
</dbReference>
<dbReference type="STRING" id="283786.SAMN04487990_1341"/>
<protein>
    <submittedName>
        <fullName evidence="1">Metallo-peptidase family M12B Reprolysin-like</fullName>
    </submittedName>
</protein>
<dbReference type="InterPro" id="IPR024079">
    <property type="entry name" value="MetalloPept_cat_dom_sf"/>
</dbReference>
<evidence type="ECO:0000313" key="2">
    <source>
        <dbReference type="Proteomes" id="UP000198846"/>
    </source>
</evidence>
<dbReference type="Gene3D" id="2.60.40.10">
    <property type="entry name" value="Immunoglobulins"/>
    <property type="match status" value="1"/>
</dbReference>
<dbReference type="EMBL" id="FNQK01000034">
    <property type="protein sequence ID" value="SEA72418.1"/>
    <property type="molecule type" value="Genomic_DNA"/>
</dbReference>
<dbReference type="Pfam" id="PF13583">
    <property type="entry name" value="Reprolysin_4"/>
    <property type="match status" value="1"/>
</dbReference>
<dbReference type="InterPro" id="IPR013783">
    <property type="entry name" value="Ig-like_fold"/>
</dbReference>
<dbReference type="Proteomes" id="UP000198846">
    <property type="component" value="Unassembled WGS sequence"/>
</dbReference>
<dbReference type="OrthoDB" id="9792152at2"/>